<dbReference type="EMBL" id="VDFR01000031">
    <property type="protein sequence ID" value="TNC48906.1"/>
    <property type="molecule type" value="Genomic_DNA"/>
</dbReference>
<dbReference type="Pfam" id="PF03009">
    <property type="entry name" value="GDPD"/>
    <property type="match status" value="1"/>
</dbReference>
<dbReference type="GO" id="GO:0006629">
    <property type="term" value="P:lipid metabolic process"/>
    <property type="evidence" value="ECO:0007669"/>
    <property type="project" value="InterPro"/>
</dbReference>
<evidence type="ECO:0000313" key="4">
    <source>
        <dbReference type="Proteomes" id="UP000306740"/>
    </source>
</evidence>
<dbReference type="PROSITE" id="PS51704">
    <property type="entry name" value="GP_PDE"/>
    <property type="match status" value="1"/>
</dbReference>
<dbReference type="EMBL" id="VDFR01000027">
    <property type="protein sequence ID" value="TNC49217.1"/>
    <property type="molecule type" value="Genomic_DNA"/>
</dbReference>
<comment type="caution">
    <text evidence="2">The sequence shown here is derived from an EMBL/GenBank/DDBJ whole genome shotgun (WGS) entry which is preliminary data.</text>
</comment>
<evidence type="ECO:0000313" key="2">
    <source>
        <dbReference type="EMBL" id="TNC48906.1"/>
    </source>
</evidence>
<dbReference type="AlphaFoldDB" id="A0A5C4MWF8"/>
<evidence type="ECO:0000313" key="3">
    <source>
        <dbReference type="EMBL" id="TNC49217.1"/>
    </source>
</evidence>
<dbReference type="Gene3D" id="3.20.20.190">
    <property type="entry name" value="Phosphatidylinositol (PI) phosphodiesterase"/>
    <property type="match status" value="1"/>
</dbReference>
<sequence length="513" mass="55690">MRPRVVGAAVALCVALCRDAQADFCRRWFSLREVQSAPEAYRRDVRLRQIATIVTALAAGSLPLLPPPAAGFVVARTRIVAAPAVEPGRPILGERTVLRGRMPAARRTALLQRRRSNRWRTIASDMTGARGRYRFGVTASRAPLRVVAPRRAARGLPRAQTRAFRLAVRRQVVAVAARTVAARGRAVTVRTTITPPRPGRRLTLVATDARGPRLRFTLRAGARGVARRTVRFPRSGPWLLRVRAHRHRGAAAVSASRRVRVVPRPRPSVTAHRGGSAATPENTVPAIASALASRADAVEVDVRRSADGVLLLAHDETFGRTTNVAAVFPARASAPVGSFTWEEIRRLQATGPGAQPAVVRIASLEDLFRTTSGSAVRVVLDIKRPDLYPGIEHQVVAAARRHGLVGAGAHDRVRFDSFDWAAARRLRAASPDAEVGLLSRNAPPTDLRPYAWADVWAVHARFVTSSLVARARRVGNTVDVWTVNERAAALHFADLGVGGIITDDPVTVLRLVR</sequence>
<name>A0A5C4MWF8_9ACTN</name>
<dbReference type="SUPFAM" id="SSF51695">
    <property type="entry name" value="PLC-like phosphodiesterases"/>
    <property type="match status" value="1"/>
</dbReference>
<dbReference type="PANTHER" id="PTHR46211:SF1">
    <property type="entry name" value="GLYCEROPHOSPHODIESTER PHOSPHODIESTERASE, CYTOPLASMIC"/>
    <property type="match status" value="1"/>
</dbReference>
<dbReference type="OrthoDB" id="9758957at2"/>
<feature type="domain" description="GP-PDE" evidence="1">
    <location>
        <begin position="267"/>
        <end position="512"/>
    </location>
</feature>
<gene>
    <name evidence="3" type="ORF">FHE65_05705</name>
    <name evidence="2" type="ORF">FHE65_06355</name>
</gene>
<protein>
    <recommendedName>
        <fullName evidence="1">GP-PDE domain-containing protein</fullName>
    </recommendedName>
</protein>
<organism evidence="2 4">
    <name type="scientific">Mumia zhuanghuii</name>
    <dbReference type="NCBI Taxonomy" id="2585211"/>
    <lineage>
        <taxon>Bacteria</taxon>
        <taxon>Bacillati</taxon>
        <taxon>Actinomycetota</taxon>
        <taxon>Actinomycetes</taxon>
        <taxon>Propionibacteriales</taxon>
        <taxon>Nocardioidaceae</taxon>
        <taxon>Mumia</taxon>
    </lineage>
</organism>
<proteinExistence type="predicted"/>
<accession>A0A5C4MWF8</accession>
<dbReference type="CDD" id="cd08556">
    <property type="entry name" value="GDPD"/>
    <property type="match status" value="1"/>
</dbReference>
<dbReference type="PANTHER" id="PTHR46211">
    <property type="entry name" value="GLYCEROPHOSPHORYL DIESTER PHOSPHODIESTERASE"/>
    <property type="match status" value="1"/>
</dbReference>
<dbReference type="InterPro" id="IPR017946">
    <property type="entry name" value="PLC-like_Pdiesterase_TIM-brl"/>
</dbReference>
<dbReference type="InterPro" id="IPR030395">
    <property type="entry name" value="GP_PDE_dom"/>
</dbReference>
<reference evidence="2 4" key="1">
    <citation type="submission" date="2019-05" db="EMBL/GenBank/DDBJ databases">
        <title>Mumia sp. nov., isolated from the intestinal contents of plateau pika (Ochotona curzoniae) in the Qinghai-Tibet plateau of China.</title>
        <authorList>
            <person name="Tian Z."/>
        </authorList>
    </citation>
    <scope>NUCLEOTIDE SEQUENCE [LARGE SCALE GENOMIC DNA]</scope>
    <source>
        <strain evidence="4">527</strain>
        <strain evidence="2">Z527</strain>
    </source>
</reference>
<dbReference type="GO" id="GO:0008081">
    <property type="term" value="F:phosphoric diester hydrolase activity"/>
    <property type="evidence" value="ECO:0007669"/>
    <property type="project" value="InterPro"/>
</dbReference>
<evidence type="ECO:0000259" key="1">
    <source>
        <dbReference type="PROSITE" id="PS51704"/>
    </source>
</evidence>
<dbReference type="Proteomes" id="UP000306740">
    <property type="component" value="Unassembled WGS sequence"/>
</dbReference>